<dbReference type="PRINTS" id="PR00080">
    <property type="entry name" value="SDRFAMILY"/>
</dbReference>
<proteinExistence type="inferred from homology"/>
<protein>
    <recommendedName>
        <fullName evidence="7">NAD(P)-binding protein</fullName>
    </recommendedName>
</protein>
<dbReference type="InterPro" id="IPR020904">
    <property type="entry name" value="Sc_DH/Rdtase_CS"/>
</dbReference>
<dbReference type="PANTHER" id="PTHR24322:SF736">
    <property type="entry name" value="RETINOL DEHYDROGENASE 10"/>
    <property type="match status" value="1"/>
</dbReference>
<dbReference type="InterPro" id="IPR002347">
    <property type="entry name" value="SDR_fam"/>
</dbReference>
<reference evidence="6" key="1">
    <citation type="journal article" date="2018" name="Nat. Microbiol.">
        <title>Leveraging single-cell genomics to expand the fungal tree of life.</title>
        <authorList>
            <person name="Ahrendt S.R."/>
            <person name="Quandt C.A."/>
            <person name="Ciobanu D."/>
            <person name="Clum A."/>
            <person name="Salamov A."/>
            <person name="Andreopoulos B."/>
            <person name="Cheng J.F."/>
            <person name="Woyke T."/>
            <person name="Pelin A."/>
            <person name="Henrissat B."/>
            <person name="Reynolds N.K."/>
            <person name="Benny G.L."/>
            <person name="Smith M.E."/>
            <person name="James T.Y."/>
            <person name="Grigoriev I.V."/>
        </authorList>
    </citation>
    <scope>NUCLEOTIDE SEQUENCE [LARGE SCALE GENOMIC DNA]</scope>
    <source>
        <strain evidence="6">RSA 468</strain>
    </source>
</reference>
<organism evidence="5 6">
    <name type="scientific">Dimargaris cristalligena</name>
    <dbReference type="NCBI Taxonomy" id="215637"/>
    <lineage>
        <taxon>Eukaryota</taxon>
        <taxon>Fungi</taxon>
        <taxon>Fungi incertae sedis</taxon>
        <taxon>Zoopagomycota</taxon>
        <taxon>Kickxellomycotina</taxon>
        <taxon>Dimargaritomycetes</taxon>
        <taxon>Dimargaritales</taxon>
        <taxon>Dimargaritaceae</taxon>
        <taxon>Dimargaris</taxon>
    </lineage>
</organism>
<evidence type="ECO:0000256" key="4">
    <source>
        <dbReference type="RuleBase" id="RU000363"/>
    </source>
</evidence>
<keyword evidence="3" id="KW-0560">Oxidoreductase</keyword>
<dbReference type="STRING" id="215637.A0A4P9ZQW0"/>
<gene>
    <name evidence="5" type="ORF">BJ085DRAFT_10636</name>
</gene>
<dbReference type="Gene3D" id="3.40.50.720">
    <property type="entry name" value="NAD(P)-binding Rossmann-like Domain"/>
    <property type="match status" value="1"/>
</dbReference>
<dbReference type="PROSITE" id="PS00061">
    <property type="entry name" value="ADH_SHORT"/>
    <property type="match status" value="1"/>
</dbReference>
<keyword evidence="2" id="KW-0521">NADP</keyword>
<accession>A0A4P9ZQW0</accession>
<dbReference type="AlphaFoldDB" id="A0A4P9ZQW0"/>
<dbReference type="EMBL" id="ML002955">
    <property type="protein sequence ID" value="RKP35121.1"/>
    <property type="molecule type" value="Genomic_DNA"/>
</dbReference>
<sequence length="256" mass="27502">FDWSEEIILVTGGAGGIGQLLVDTLAIQNATVVSLDIVEPDCGLWGNVHFYQCDLNDPQQIDTTYQQLVEEVGHPTIIINNAGVVHPKTVLEQSTANVAKILQINTLAPIQLVRLALPALLEARRGHIVNVSSVLGYVSPCRVSAYAASKAALAAYTDSLRQELRHKLDGGQDIHVTLVAPGLVSTKLFAGVELDPFLSPAVETLDVVQAIVKAIASESDHQIKLPFYAVVAPFMVGFPLCLKRVMHFVAGSNHAL</sequence>
<keyword evidence="6" id="KW-1185">Reference proteome</keyword>
<dbReference type="Proteomes" id="UP000268162">
    <property type="component" value="Unassembled WGS sequence"/>
</dbReference>
<evidence type="ECO:0008006" key="7">
    <source>
        <dbReference type="Google" id="ProtNLM"/>
    </source>
</evidence>
<dbReference type="InterPro" id="IPR036291">
    <property type="entry name" value="NAD(P)-bd_dom_sf"/>
</dbReference>
<dbReference type="PANTHER" id="PTHR24322">
    <property type="entry name" value="PKSB"/>
    <property type="match status" value="1"/>
</dbReference>
<evidence type="ECO:0000256" key="2">
    <source>
        <dbReference type="ARBA" id="ARBA00022857"/>
    </source>
</evidence>
<dbReference type="SUPFAM" id="SSF51735">
    <property type="entry name" value="NAD(P)-binding Rossmann-fold domains"/>
    <property type="match status" value="1"/>
</dbReference>
<feature type="non-terminal residue" evidence="5">
    <location>
        <position position="256"/>
    </location>
</feature>
<evidence type="ECO:0000256" key="3">
    <source>
        <dbReference type="ARBA" id="ARBA00023002"/>
    </source>
</evidence>
<dbReference type="Pfam" id="PF00106">
    <property type="entry name" value="adh_short"/>
    <property type="match status" value="1"/>
</dbReference>
<feature type="non-terminal residue" evidence="5">
    <location>
        <position position="1"/>
    </location>
</feature>
<dbReference type="GO" id="GO:0016616">
    <property type="term" value="F:oxidoreductase activity, acting on the CH-OH group of donors, NAD or NADP as acceptor"/>
    <property type="evidence" value="ECO:0007669"/>
    <property type="project" value="TreeGrafter"/>
</dbReference>
<evidence type="ECO:0000313" key="5">
    <source>
        <dbReference type="EMBL" id="RKP35121.1"/>
    </source>
</evidence>
<comment type="similarity">
    <text evidence="1 4">Belongs to the short-chain dehydrogenases/reductases (SDR) family.</text>
</comment>
<name>A0A4P9ZQW0_9FUNG</name>
<evidence type="ECO:0000256" key="1">
    <source>
        <dbReference type="ARBA" id="ARBA00006484"/>
    </source>
</evidence>
<evidence type="ECO:0000313" key="6">
    <source>
        <dbReference type="Proteomes" id="UP000268162"/>
    </source>
</evidence>
<dbReference type="PRINTS" id="PR00081">
    <property type="entry name" value="GDHRDH"/>
</dbReference>